<dbReference type="PANTHER" id="PTHR24045:SF0">
    <property type="entry name" value="N-ACETYLGLUCOSAMINE-1-PHOSPHOTRANSFERASE SUBUNITS ALPHA_BETA"/>
    <property type="match status" value="1"/>
</dbReference>
<organism evidence="7 8">
    <name type="scientific">Microbacterium esteraromaticum</name>
    <dbReference type="NCBI Taxonomy" id="57043"/>
    <lineage>
        <taxon>Bacteria</taxon>
        <taxon>Bacillati</taxon>
        <taxon>Actinomycetota</taxon>
        <taxon>Actinomycetes</taxon>
        <taxon>Micrococcales</taxon>
        <taxon>Microbacteriaceae</taxon>
        <taxon>Microbacterium</taxon>
    </lineage>
</organism>
<evidence type="ECO:0000259" key="4">
    <source>
        <dbReference type="Pfam" id="PF11380"/>
    </source>
</evidence>
<dbReference type="GO" id="GO:0000271">
    <property type="term" value="P:polysaccharide biosynthetic process"/>
    <property type="evidence" value="ECO:0007669"/>
    <property type="project" value="UniProtKB-KW"/>
</dbReference>
<dbReference type="OrthoDB" id="9776077at2"/>
<dbReference type="Pfam" id="PF11380">
    <property type="entry name" value="Stealth_CR2"/>
    <property type="match status" value="1"/>
</dbReference>
<dbReference type="Proteomes" id="UP000196320">
    <property type="component" value="Unassembled WGS sequence"/>
</dbReference>
<keyword evidence="2" id="KW-0808">Transferase</keyword>
<feature type="domain" description="Stealth protein CR2 conserved region 2" evidence="4">
    <location>
        <begin position="236"/>
        <end position="340"/>
    </location>
</feature>
<dbReference type="GO" id="GO:0016772">
    <property type="term" value="F:transferase activity, transferring phosphorus-containing groups"/>
    <property type="evidence" value="ECO:0007669"/>
    <property type="project" value="InterPro"/>
</dbReference>
<reference evidence="7 8" key="1">
    <citation type="submission" date="2017-02" db="EMBL/GenBank/DDBJ databases">
        <authorList>
            <person name="Peterson S.W."/>
        </authorList>
    </citation>
    <scope>NUCLEOTIDE SEQUENCE [LARGE SCALE GENOMIC DNA]</scope>
    <source>
        <strain evidence="7 8">B Mb 05.01</strain>
    </source>
</reference>
<evidence type="ECO:0000259" key="5">
    <source>
        <dbReference type="Pfam" id="PF17102"/>
    </source>
</evidence>
<dbReference type="InterPro" id="IPR047141">
    <property type="entry name" value="Stealth"/>
</dbReference>
<dbReference type="AlphaFoldDB" id="A0A1R4KM75"/>
<protein>
    <submittedName>
        <fullName evidence="7">Probable UDP-glucose-4-epimerase</fullName>
    </submittedName>
</protein>
<dbReference type="InterPro" id="IPR031357">
    <property type="entry name" value="Stealth_CR3"/>
</dbReference>
<gene>
    <name evidence="7" type="ORF">FM104_14065</name>
</gene>
<evidence type="ECO:0000259" key="6">
    <source>
        <dbReference type="Pfam" id="PF17103"/>
    </source>
</evidence>
<evidence type="ECO:0000313" key="7">
    <source>
        <dbReference type="EMBL" id="SJN45481.1"/>
    </source>
</evidence>
<dbReference type="Pfam" id="PF17103">
    <property type="entry name" value="Stealth_CR4"/>
    <property type="match status" value="1"/>
</dbReference>
<comment type="similarity">
    <text evidence="1">Belongs to the stealth family.</text>
</comment>
<evidence type="ECO:0000256" key="2">
    <source>
        <dbReference type="ARBA" id="ARBA00022679"/>
    </source>
</evidence>
<dbReference type="InterPro" id="IPR031356">
    <property type="entry name" value="Stealth_CR4"/>
</dbReference>
<dbReference type="EMBL" id="FUKO01000037">
    <property type="protein sequence ID" value="SJN45481.1"/>
    <property type="molecule type" value="Genomic_DNA"/>
</dbReference>
<name>A0A1R4KM75_9MICO</name>
<dbReference type="PANTHER" id="PTHR24045">
    <property type="match status" value="1"/>
</dbReference>
<dbReference type="InterPro" id="IPR021520">
    <property type="entry name" value="Stealth_CR2"/>
</dbReference>
<evidence type="ECO:0000313" key="8">
    <source>
        <dbReference type="Proteomes" id="UP000196320"/>
    </source>
</evidence>
<accession>A0A1R4KM75</accession>
<keyword evidence="3" id="KW-0270">Exopolysaccharide synthesis</keyword>
<evidence type="ECO:0000256" key="3">
    <source>
        <dbReference type="ARBA" id="ARBA00023169"/>
    </source>
</evidence>
<evidence type="ECO:0000256" key="1">
    <source>
        <dbReference type="ARBA" id="ARBA00007583"/>
    </source>
</evidence>
<keyword evidence="8" id="KW-1185">Reference proteome</keyword>
<proteinExistence type="inferred from homology"/>
<feature type="domain" description="Stealth protein CR4 conserved region 4" evidence="6">
    <location>
        <begin position="463"/>
        <end position="512"/>
    </location>
</feature>
<sequence>MTTLAALPGAPHRSAALRQDVILDGGRLHMVHDDLTPTRARLDDLLAVADALHKDDIPVLLVRRDRSVPVLVVDVARREDALRSLREHLPADPFYVKAKGAHATPIEDADLPGDTPVAVRIFRPRITSARTLRYGSRYAARVEFWCFGTELVEAPNDNALTRRLTPTSELVFTEVERYGRRWRTIDGMFEPHEDEFLEPVDIVFSWVDGSATQFQQHRAAQLTAHVVGEGDDSPARYRHVDELRYALRSVHMYAPWIRRIFIATDSPAPFWLAEHPQVTIVRSEEFFADPSVLPTHNSHAVEAQLHRIPGLSEHFLYSNDDMFFGRMVKPEMFFTSAGHTRFVESPVRIGVGEPQAHRSGHDNGLRVNRALLRNRFGRTILRDLSHCATPLCRSVMLELERTFPEDFMRTAASRFRSMTDISVTNSLYHYYAMLTGRALPSTQPRVRYVQTTTMGALEEIDRLAARADVDMFCLNDGAETDIPEQLRMQAVQGGLERMFPIRGPWEKPEALQHPTMDAATG</sequence>
<feature type="domain" description="Stealth protein CR3 conserved region 3" evidence="5">
    <location>
        <begin position="385"/>
        <end position="432"/>
    </location>
</feature>
<dbReference type="RefSeq" id="WP_087132844.1">
    <property type="nucleotide sequence ID" value="NZ_FUKO01000037.1"/>
</dbReference>
<dbReference type="Pfam" id="PF17102">
    <property type="entry name" value="Stealth_CR3"/>
    <property type="match status" value="1"/>
</dbReference>